<dbReference type="OrthoDB" id="5327538at2759"/>
<dbReference type="Pfam" id="PF01636">
    <property type="entry name" value="APH"/>
    <property type="match status" value="1"/>
</dbReference>
<dbReference type="EMBL" id="MU004198">
    <property type="protein sequence ID" value="KAF2489589.1"/>
    <property type="molecule type" value="Genomic_DNA"/>
</dbReference>
<organism evidence="2 3">
    <name type="scientific">Lophium mytilinum</name>
    <dbReference type="NCBI Taxonomy" id="390894"/>
    <lineage>
        <taxon>Eukaryota</taxon>
        <taxon>Fungi</taxon>
        <taxon>Dikarya</taxon>
        <taxon>Ascomycota</taxon>
        <taxon>Pezizomycotina</taxon>
        <taxon>Dothideomycetes</taxon>
        <taxon>Pleosporomycetidae</taxon>
        <taxon>Mytilinidiales</taxon>
        <taxon>Mytilinidiaceae</taxon>
        <taxon>Lophium</taxon>
    </lineage>
</organism>
<proteinExistence type="predicted"/>
<evidence type="ECO:0000259" key="1">
    <source>
        <dbReference type="Pfam" id="PF01636"/>
    </source>
</evidence>
<accession>A0A6A6QBX8</accession>
<dbReference type="InterPro" id="IPR051678">
    <property type="entry name" value="AGP_Transferase"/>
</dbReference>
<dbReference type="AlphaFoldDB" id="A0A6A6QBX8"/>
<dbReference type="Proteomes" id="UP000799750">
    <property type="component" value="Unassembled WGS sequence"/>
</dbReference>
<dbReference type="InterPro" id="IPR011009">
    <property type="entry name" value="Kinase-like_dom_sf"/>
</dbReference>
<keyword evidence="3" id="KW-1185">Reference proteome</keyword>
<dbReference type="PANTHER" id="PTHR21310:SF37">
    <property type="entry name" value="AMINOGLYCOSIDE PHOSPHOTRANSFERASE DOMAIN-CONTAINING PROTEIN"/>
    <property type="match status" value="1"/>
</dbReference>
<feature type="domain" description="Aminoglycoside phosphotransferase" evidence="1">
    <location>
        <begin position="119"/>
        <end position="316"/>
    </location>
</feature>
<dbReference type="SUPFAM" id="SSF56112">
    <property type="entry name" value="Protein kinase-like (PK-like)"/>
    <property type="match status" value="1"/>
</dbReference>
<dbReference type="PANTHER" id="PTHR21310">
    <property type="entry name" value="AMINOGLYCOSIDE PHOSPHOTRANSFERASE-RELATED-RELATED"/>
    <property type="match status" value="1"/>
</dbReference>
<dbReference type="Gene3D" id="3.90.1200.10">
    <property type="match status" value="1"/>
</dbReference>
<reference evidence="2" key="1">
    <citation type="journal article" date="2020" name="Stud. Mycol.">
        <title>101 Dothideomycetes genomes: a test case for predicting lifestyles and emergence of pathogens.</title>
        <authorList>
            <person name="Haridas S."/>
            <person name="Albert R."/>
            <person name="Binder M."/>
            <person name="Bloem J."/>
            <person name="Labutti K."/>
            <person name="Salamov A."/>
            <person name="Andreopoulos B."/>
            <person name="Baker S."/>
            <person name="Barry K."/>
            <person name="Bills G."/>
            <person name="Bluhm B."/>
            <person name="Cannon C."/>
            <person name="Castanera R."/>
            <person name="Culley D."/>
            <person name="Daum C."/>
            <person name="Ezra D."/>
            <person name="Gonzalez J."/>
            <person name="Henrissat B."/>
            <person name="Kuo A."/>
            <person name="Liang C."/>
            <person name="Lipzen A."/>
            <person name="Lutzoni F."/>
            <person name="Magnuson J."/>
            <person name="Mondo S."/>
            <person name="Nolan M."/>
            <person name="Ohm R."/>
            <person name="Pangilinan J."/>
            <person name="Park H.-J."/>
            <person name="Ramirez L."/>
            <person name="Alfaro M."/>
            <person name="Sun H."/>
            <person name="Tritt A."/>
            <person name="Yoshinaga Y."/>
            <person name="Zwiers L.-H."/>
            <person name="Turgeon B."/>
            <person name="Goodwin S."/>
            <person name="Spatafora J."/>
            <person name="Crous P."/>
            <person name="Grigoriev I."/>
        </authorList>
    </citation>
    <scope>NUCLEOTIDE SEQUENCE</scope>
    <source>
        <strain evidence="2">CBS 269.34</strain>
    </source>
</reference>
<sequence>MADVAPGSPQSPEDSSAFSGYKWTAIESLDPENFSEALALRSLETVDWDALLNYATQKRDGVPCSLFPDNIAMGGSQLVRLIQFEDQKQWIAKLRMPSSELCDEPYGIQWSLAGGNTLCEVAINALLRERTSIPVPEIYAYEMEDEYGVHAPFMLMEAMEGNTVPDLTGTPGVPEEHFADFMERIAEIHVELSQLQMPEIGAIASKDPDGTYTQAPTWFGGPYSTATSFFHAWAAAHRTYALSETKIRACAPPEYGDALVESAKNFPAAIQELAPKISARDSGPFPIHHPDLGTWNILVDDNFKLVGIIDWDAAFAAPWEVFAQFPLFIYGVPRQLDYPGWYDDKGNPTDPEIIEKYEKRKRYIDAVKRAEDKMGMGGDGEGYLLSVALEDTQRRDIGAAMHIFSDAARPGFFMKLMEELDLG</sequence>
<gene>
    <name evidence="2" type="ORF">BU16DRAFT_585838</name>
</gene>
<name>A0A6A6QBX8_9PEZI</name>
<dbReference type="InterPro" id="IPR002575">
    <property type="entry name" value="Aminoglycoside_PTrfase"/>
</dbReference>
<evidence type="ECO:0000313" key="2">
    <source>
        <dbReference type="EMBL" id="KAF2489589.1"/>
    </source>
</evidence>
<evidence type="ECO:0000313" key="3">
    <source>
        <dbReference type="Proteomes" id="UP000799750"/>
    </source>
</evidence>
<protein>
    <recommendedName>
        <fullName evidence="1">Aminoglycoside phosphotransferase domain-containing protein</fullName>
    </recommendedName>
</protein>